<gene>
    <name evidence="3" type="ORF">PROQFM164_S05g000361</name>
</gene>
<keyword evidence="4" id="KW-1185">Reference proteome</keyword>
<dbReference type="OMA" id="CILTIWM"/>
<keyword evidence="1" id="KW-0472">Membrane</keyword>
<dbReference type="Proteomes" id="UP000030686">
    <property type="component" value="Unassembled WGS sequence"/>
</dbReference>
<feature type="transmembrane region" description="Helical" evidence="1">
    <location>
        <begin position="99"/>
        <end position="125"/>
    </location>
</feature>
<protein>
    <submittedName>
        <fullName evidence="3">Uncharacterized protein</fullName>
    </submittedName>
</protein>
<dbReference type="OrthoDB" id="4368783at2759"/>
<feature type="signal peptide" evidence="2">
    <location>
        <begin position="1"/>
        <end position="26"/>
    </location>
</feature>
<keyword evidence="1" id="KW-0812">Transmembrane</keyword>
<proteinExistence type="predicted"/>
<keyword evidence="1" id="KW-1133">Transmembrane helix</keyword>
<reference evidence="3" key="1">
    <citation type="journal article" date="2014" name="Nat. Commun.">
        <title>Multiple recent horizontal transfers of a large genomic region in cheese making fungi.</title>
        <authorList>
            <person name="Cheeseman K."/>
            <person name="Ropars J."/>
            <person name="Renault P."/>
            <person name="Dupont J."/>
            <person name="Gouzy J."/>
            <person name="Branca A."/>
            <person name="Abraham A.L."/>
            <person name="Ceppi M."/>
            <person name="Conseiller E."/>
            <person name="Debuchy R."/>
            <person name="Malagnac F."/>
            <person name="Goarin A."/>
            <person name="Silar P."/>
            <person name="Lacoste S."/>
            <person name="Sallet E."/>
            <person name="Bensimon A."/>
            <person name="Giraud T."/>
            <person name="Brygoo Y."/>
        </authorList>
    </citation>
    <scope>NUCLEOTIDE SEQUENCE [LARGE SCALE GENOMIC DNA]</scope>
    <source>
        <strain evidence="3">FM164</strain>
    </source>
</reference>
<feature type="transmembrane region" description="Helical" evidence="1">
    <location>
        <begin position="168"/>
        <end position="189"/>
    </location>
</feature>
<dbReference type="EMBL" id="HG792019">
    <property type="protein sequence ID" value="CDM36528.1"/>
    <property type="molecule type" value="Genomic_DNA"/>
</dbReference>
<evidence type="ECO:0000256" key="1">
    <source>
        <dbReference type="SAM" id="Phobius"/>
    </source>
</evidence>
<evidence type="ECO:0000313" key="3">
    <source>
        <dbReference type="EMBL" id="CDM36528.1"/>
    </source>
</evidence>
<dbReference type="AlphaFoldDB" id="W6QI84"/>
<keyword evidence="2" id="KW-0732">Signal</keyword>
<sequence length="235" mass="25927">MQVSPKFHTALATVLLIASLVRLELSRRAARGISHLALDLAVSVPKDVLLVVYVGLSWAEISEAVREGILGISSVFPFLLVSLRMSILLRSLTGTPSRLVICFSLFFLSSILIKITATLVGIYVYLPLQHAVLFLHFVDYLSLAYLLWSLDEYTTAGSRTGLQLRCALHWAMGLAGVLLLIAVFGVVLYCWLLFLELQLCILTIWMILSYYSVRSAGSSVDEQSTCSATVVVREV</sequence>
<accession>W6QI84</accession>
<feature type="transmembrane region" description="Helical" evidence="1">
    <location>
        <begin position="131"/>
        <end position="148"/>
    </location>
</feature>
<evidence type="ECO:0000313" key="4">
    <source>
        <dbReference type="Proteomes" id="UP000030686"/>
    </source>
</evidence>
<name>W6QI84_PENRF</name>
<organism evidence="3 4">
    <name type="scientific">Penicillium roqueforti (strain FM164)</name>
    <dbReference type="NCBI Taxonomy" id="1365484"/>
    <lineage>
        <taxon>Eukaryota</taxon>
        <taxon>Fungi</taxon>
        <taxon>Dikarya</taxon>
        <taxon>Ascomycota</taxon>
        <taxon>Pezizomycotina</taxon>
        <taxon>Eurotiomycetes</taxon>
        <taxon>Eurotiomycetidae</taxon>
        <taxon>Eurotiales</taxon>
        <taxon>Aspergillaceae</taxon>
        <taxon>Penicillium</taxon>
    </lineage>
</organism>
<evidence type="ECO:0000256" key="2">
    <source>
        <dbReference type="SAM" id="SignalP"/>
    </source>
</evidence>
<feature type="chain" id="PRO_5004879622" evidence="2">
    <location>
        <begin position="27"/>
        <end position="235"/>
    </location>
</feature>
<feature type="transmembrane region" description="Helical" evidence="1">
    <location>
        <begin position="68"/>
        <end position="87"/>
    </location>
</feature>